<dbReference type="Pfam" id="PF19054">
    <property type="entry name" value="DUF5753"/>
    <property type="match status" value="1"/>
</dbReference>
<dbReference type="InterPro" id="IPR043917">
    <property type="entry name" value="DUF5753"/>
</dbReference>
<dbReference type="SUPFAM" id="SSF47413">
    <property type="entry name" value="lambda repressor-like DNA-binding domains"/>
    <property type="match status" value="1"/>
</dbReference>
<dbReference type="Gene3D" id="1.10.260.40">
    <property type="entry name" value="lambda repressor-like DNA-binding domains"/>
    <property type="match status" value="1"/>
</dbReference>
<dbReference type="Proteomes" id="UP001577267">
    <property type="component" value="Unassembled WGS sequence"/>
</dbReference>
<comment type="caution">
    <text evidence="3">The sequence shown here is derived from an EMBL/GenBank/DDBJ whole genome shotgun (WGS) entry which is preliminary data.</text>
</comment>
<dbReference type="CDD" id="cd00093">
    <property type="entry name" value="HTH_XRE"/>
    <property type="match status" value="1"/>
</dbReference>
<dbReference type="PROSITE" id="PS50943">
    <property type="entry name" value="HTH_CROC1"/>
    <property type="match status" value="1"/>
</dbReference>
<accession>A0ABV4ZS98</accession>
<dbReference type="EMBL" id="JBHGBT010000024">
    <property type="protein sequence ID" value="MFB4196995.1"/>
    <property type="molecule type" value="Genomic_DNA"/>
</dbReference>
<dbReference type="InterPro" id="IPR001387">
    <property type="entry name" value="Cro/C1-type_HTH"/>
</dbReference>
<reference evidence="3 4" key="1">
    <citation type="submission" date="2024-09" db="EMBL/GenBank/DDBJ databases">
        <title>Draft genome sequence of multifaceted antimicrobials producing Streptomyces sp. strain FH1.</title>
        <authorList>
            <person name="Hassan F."/>
            <person name="Ali H."/>
            <person name="Hassan N."/>
            <person name="Nawaz A."/>
        </authorList>
    </citation>
    <scope>NUCLEOTIDE SEQUENCE [LARGE SCALE GENOMIC DNA]</scope>
    <source>
        <strain evidence="3 4">FH1</strain>
    </source>
</reference>
<dbReference type="InterPro" id="IPR010982">
    <property type="entry name" value="Lambda_DNA-bd_dom_sf"/>
</dbReference>
<evidence type="ECO:0000313" key="4">
    <source>
        <dbReference type="Proteomes" id="UP001577267"/>
    </source>
</evidence>
<feature type="region of interest" description="Disordered" evidence="1">
    <location>
        <begin position="1"/>
        <end position="23"/>
    </location>
</feature>
<dbReference type="Pfam" id="PF13560">
    <property type="entry name" value="HTH_31"/>
    <property type="match status" value="1"/>
</dbReference>
<organism evidence="3 4">
    <name type="scientific">Streptomyces carpaticus</name>
    <dbReference type="NCBI Taxonomy" id="285558"/>
    <lineage>
        <taxon>Bacteria</taxon>
        <taxon>Bacillati</taxon>
        <taxon>Actinomycetota</taxon>
        <taxon>Actinomycetes</taxon>
        <taxon>Kitasatosporales</taxon>
        <taxon>Streptomycetaceae</taxon>
        <taxon>Streptomyces</taxon>
    </lineage>
</organism>
<keyword evidence="4" id="KW-1185">Reference proteome</keyword>
<evidence type="ECO:0000313" key="3">
    <source>
        <dbReference type="EMBL" id="MFB4196995.1"/>
    </source>
</evidence>
<name>A0ABV4ZS98_9ACTN</name>
<gene>
    <name evidence="3" type="ORF">ACE11A_21870</name>
</gene>
<evidence type="ECO:0000256" key="1">
    <source>
        <dbReference type="SAM" id="MobiDB-lite"/>
    </source>
</evidence>
<proteinExistence type="predicted"/>
<dbReference type="RefSeq" id="WP_375065196.1">
    <property type="nucleotide sequence ID" value="NZ_JBHGBT010000024.1"/>
</dbReference>
<dbReference type="SMART" id="SM00530">
    <property type="entry name" value="HTH_XRE"/>
    <property type="match status" value="1"/>
</dbReference>
<feature type="domain" description="HTH cro/C1-type" evidence="2">
    <location>
        <begin position="18"/>
        <end position="72"/>
    </location>
</feature>
<protein>
    <submittedName>
        <fullName evidence="3">Helix-turn-helix domain-containing protein</fullName>
    </submittedName>
</protein>
<evidence type="ECO:0000259" key="2">
    <source>
        <dbReference type="PROSITE" id="PS50943"/>
    </source>
</evidence>
<sequence>MGLRANPSQRQKRLGQELQRLREPTGMSAAEAGALVGLGRAHMSHIEAGRTHISAEKIRTLAEAYRCTRGTLVEELVRMAESTGRGWWSEYKRLLGSQALDLAELELTATGHRSFQWLYVPGLLQTPDYIRTLFQNGDANISADLIDRYVDFRLHRQQVLTEDPAPQYHAVIHEAAFHMGFVDSRVMGAQLEYLIQVARFPNITIQVMPFNTPSNPAAPGAPFTIFDAMAPELRTVYVEQPVTSGFLSDLHHIAQFTTHFARLSNVSLAPLDPQSPYGEGSFGLLQHLLYTMKEGKRVGR</sequence>